<keyword evidence="4" id="KW-1185">Reference proteome</keyword>
<proteinExistence type="predicted"/>
<dbReference type="OrthoDB" id="1204at2759"/>
<dbReference type="PANTHER" id="PTHR28258">
    <property type="entry name" value="VACUOLAR SEGREGATION PROTEIN 7"/>
    <property type="match status" value="1"/>
</dbReference>
<gene>
    <name evidence="3" type="ORF">KUCA_T00005571001</name>
</gene>
<reference evidence="3" key="1">
    <citation type="submission" date="2013-12" db="EMBL/GenBank/DDBJ databases">
        <authorList>
            <person name="Genoscope - CEA"/>
        </authorList>
    </citation>
    <scope>NUCLEOTIDE SEQUENCE</scope>
    <source>
        <strain evidence="3">CBS 1993</strain>
    </source>
</reference>
<feature type="region of interest" description="Disordered" evidence="1">
    <location>
        <begin position="1"/>
        <end position="75"/>
    </location>
</feature>
<dbReference type="PANTHER" id="PTHR28258:SF1">
    <property type="entry name" value="VACUOLAR SEGREGATION PROTEIN 7"/>
    <property type="match status" value="1"/>
</dbReference>
<dbReference type="GO" id="GO:0010513">
    <property type="term" value="P:positive regulation of phosphatidylinositol biosynthetic process"/>
    <property type="evidence" value="ECO:0007669"/>
    <property type="project" value="TreeGrafter"/>
</dbReference>
<dbReference type="GO" id="GO:1903778">
    <property type="term" value="P:protein localization to vacuolar membrane"/>
    <property type="evidence" value="ECO:0007669"/>
    <property type="project" value="TreeGrafter"/>
</dbReference>
<dbReference type="AlphaFoldDB" id="W6MT70"/>
<organism evidence="3 4">
    <name type="scientific">Kuraishia capsulata CBS 1993</name>
    <dbReference type="NCBI Taxonomy" id="1382522"/>
    <lineage>
        <taxon>Eukaryota</taxon>
        <taxon>Fungi</taxon>
        <taxon>Dikarya</taxon>
        <taxon>Ascomycota</taxon>
        <taxon>Saccharomycotina</taxon>
        <taxon>Pichiomycetes</taxon>
        <taxon>Pichiales</taxon>
        <taxon>Pichiaceae</taxon>
        <taxon>Kuraishia</taxon>
    </lineage>
</organism>
<feature type="compositionally biased region" description="Acidic residues" evidence="1">
    <location>
        <begin position="313"/>
        <end position="323"/>
    </location>
</feature>
<accession>W6MT70</accession>
<dbReference type="Proteomes" id="UP000019384">
    <property type="component" value="Unassembled WGS sequence"/>
</dbReference>
<dbReference type="GO" id="GO:0000011">
    <property type="term" value="P:vacuole inheritance"/>
    <property type="evidence" value="ECO:0007669"/>
    <property type="project" value="TreeGrafter"/>
</dbReference>
<dbReference type="GO" id="GO:0000329">
    <property type="term" value="C:fungal-type vacuole membrane"/>
    <property type="evidence" value="ECO:0007669"/>
    <property type="project" value="TreeGrafter"/>
</dbReference>
<dbReference type="RefSeq" id="XP_022461562.1">
    <property type="nucleotide sequence ID" value="XM_022606085.1"/>
</dbReference>
<evidence type="ECO:0000256" key="2">
    <source>
        <dbReference type="SAM" id="Phobius"/>
    </source>
</evidence>
<sequence>MADLPMSPTKKTGISGKGRDKEPMISTVGVSSKDLVGLPISTPGAISRAESGSSQKHAKSAASDTNNKTNGPKSSALNKAAAIILTTDETLRKPSKSLSTANFKVIEEHVTADKTSTMTLFNDVSQNIAPQTPMVDEAASLYTHSISDATFLGHNGDAHGKKNANLSDEEEEFVYEGVSSTPLYNGGQNSSYTNMLFIENNDRPFLMRKASVRSTAGSVPVAGLGLAPLSSMQKARQGSRVVGDNESIASQNPLHMNVELLNHQKRLLNVMAANNTNTSNGNKRLPNIILNHGNAHRNASKAGSVINNGPSEDNGDVMDDDGCLSDNGSYSVSGLSPVQQRYLPSTGDQPRDGRLEKYALMSNYSNYNGDDSSIRTPRAAAKTLIVSQVRKVSDKLFNSRPHDYRRRRLSLESVESYTEAFEEDPILDFHAGPDDRYRTFYENYGSTNNEHYPGAQYGDPESWHSAKKYSSYSDFQNPPRHVQFPSGYNYRNYTNPHDYRTSKATKNMALKILFLLLRLGLFSLMVLAFASAFFMKNMDNPLLDFNVNKLSKLIVTEEMLVFDINTMSRNVNLQDVTITESNLDIFIQTAFLDDEDPTHVSAKADTTILLGNINSFVIPLKFTGLINHSPYEGIEAEPLSSSKTTPLPPLSNSIKSQFISVWYYMNHRNLVGFSKSVAQIRLASPPGYYDALLANALGNDGDRVLADGTVSNGKWRRVINNPFTLIVRGSLSYKLPFKSSTDIISVSKSSKFGPEDNTGYQ</sequence>
<evidence type="ECO:0000256" key="1">
    <source>
        <dbReference type="SAM" id="MobiDB-lite"/>
    </source>
</evidence>
<dbReference type="Pfam" id="PF12751">
    <property type="entry name" value="Vac7"/>
    <property type="match status" value="1"/>
</dbReference>
<feature type="compositionally biased region" description="Polar residues" evidence="1">
    <location>
        <begin position="62"/>
        <end position="75"/>
    </location>
</feature>
<feature type="region of interest" description="Disordered" evidence="1">
    <location>
        <begin position="299"/>
        <end position="353"/>
    </location>
</feature>
<keyword evidence="2" id="KW-1133">Transmembrane helix</keyword>
<dbReference type="InterPro" id="IPR024260">
    <property type="entry name" value="Vac7"/>
</dbReference>
<dbReference type="EMBL" id="HG793131">
    <property type="protein sequence ID" value="CDK29578.1"/>
    <property type="molecule type" value="Genomic_DNA"/>
</dbReference>
<dbReference type="GeneID" id="34522950"/>
<feature type="transmembrane region" description="Helical" evidence="2">
    <location>
        <begin position="512"/>
        <end position="535"/>
    </location>
</feature>
<dbReference type="HOGENOM" id="CLU_366399_0_0_1"/>
<feature type="compositionally biased region" description="Polar residues" evidence="1">
    <location>
        <begin position="326"/>
        <end position="348"/>
    </location>
</feature>
<keyword evidence="2" id="KW-0812">Transmembrane</keyword>
<reference evidence="3" key="2">
    <citation type="submission" date="2014-02" db="EMBL/GenBank/DDBJ databases">
        <title>Complete DNA sequence of /Kuraishia capsulata/ illustrates novel genomic features among budding yeasts (/Saccharomycotina/).</title>
        <authorList>
            <person name="Morales L."/>
            <person name="Noel B."/>
            <person name="Porcel B."/>
            <person name="Marcet-Houben M."/>
            <person name="Hullo M-F."/>
            <person name="Sacerdot C."/>
            <person name="Tekaia F."/>
            <person name="Leh-Louis V."/>
            <person name="Despons L."/>
            <person name="Khanna V."/>
            <person name="Aury J-M."/>
            <person name="Barbe V."/>
            <person name="Couloux A."/>
            <person name="Labadie K."/>
            <person name="Pelletier E."/>
            <person name="Souciet J-L."/>
            <person name="Boekhout T."/>
            <person name="Gabaldon T."/>
            <person name="Wincker P."/>
            <person name="Dujon B."/>
        </authorList>
    </citation>
    <scope>NUCLEOTIDE SEQUENCE</scope>
    <source>
        <strain evidence="3">CBS 1993</strain>
    </source>
</reference>
<keyword evidence="2" id="KW-0472">Membrane</keyword>
<evidence type="ECO:0000313" key="3">
    <source>
        <dbReference type="EMBL" id="CDK29578.1"/>
    </source>
</evidence>
<dbReference type="GO" id="GO:0070772">
    <property type="term" value="C:PAS complex"/>
    <property type="evidence" value="ECO:0007669"/>
    <property type="project" value="TreeGrafter"/>
</dbReference>
<evidence type="ECO:0000313" key="4">
    <source>
        <dbReference type="Proteomes" id="UP000019384"/>
    </source>
</evidence>
<dbReference type="STRING" id="1382522.W6MT70"/>
<protein>
    <submittedName>
        <fullName evidence="3">Uncharacterized protein</fullName>
    </submittedName>
</protein>
<name>W6MT70_9ASCO</name>